<feature type="transmembrane region" description="Helical" evidence="7">
    <location>
        <begin position="287"/>
        <end position="310"/>
    </location>
</feature>
<dbReference type="SUPFAM" id="SSF52540">
    <property type="entry name" value="P-loop containing nucleoside triphosphate hydrolases"/>
    <property type="match status" value="1"/>
</dbReference>
<dbReference type="GO" id="GO:0016887">
    <property type="term" value="F:ATP hydrolysis activity"/>
    <property type="evidence" value="ECO:0007669"/>
    <property type="project" value="InterPro"/>
</dbReference>
<name>A0A376Y7Y2_ECOLX</name>
<dbReference type="PROSITE" id="PS50929">
    <property type="entry name" value="ABC_TM1F"/>
    <property type="match status" value="1"/>
</dbReference>
<keyword evidence="5 7" id="KW-1133">Transmembrane helix</keyword>
<evidence type="ECO:0000256" key="2">
    <source>
        <dbReference type="ARBA" id="ARBA00022692"/>
    </source>
</evidence>
<dbReference type="Pfam" id="PF00005">
    <property type="entry name" value="ABC_tran"/>
    <property type="match status" value="1"/>
</dbReference>
<dbReference type="InterPro" id="IPR011527">
    <property type="entry name" value="ABC1_TM_dom"/>
</dbReference>
<reference evidence="10 11" key="1">
    <citation type="submission" date="2018-06" db="EMBL/GenBank/DDBJ databases">
        <authorList>
            <consortium name="Pathogen Informatics"/>
            <person name="Doyle S."/>
        </authorList>
    </citation>
    <scope>NUCLEOTIDE SEQUENCE [LARGE SCALE GENOMIC DNA]</scope>
    <source>
        <strain evidence="10 11">NCTC9117</strain>
    </source>
</reference>
<accession>A0A376Y7Y2</accession>
<feature type="chain" id="PRO_5016829990" evidence="8">
    <location>
        <begin position="24"/>
        <end position="508"/>
    </location>
</feature>
<dbReference type="Gene3D" id="3.40.50.300">
    <property type="entry name" value="P-loop containing nucleotide triphosphate hydrolases"/>
    <property type="match status" value="1"/>
</dbReference>
<dbReference type="EMBL" id="UGDC01000003">
    <property type="protein sequence ID" value="STJ79703.1"/>
    <property type="molecule type" value="Genomic_DNA"/>
</dbReference>
<evidence type="ECO:0000256" key="5">
    <source>
        <dbReference type="ARBA" id="ARBA00022989"/>
    </source>
</evidence>
<dbReference type="SMART" id="SM00382">
    <property type="entry name" value="AAA"/>
    <property type="match status" value="1"/>
</dbReference>
<evidence type="ECO:0000256" key="7">
    <source>
        <dbReference type="SAM" id="Phobius"/>
    </source>
</evidence>
<comment type="subcellular location">
    <subcellularLocation>
        <location evidence="1">Cell membrane</location>
        <topology evidence="1">Multi-pass membrane protein</topology>
    </subcellularLocation>
</comment>
<feature type="transmembrane region" description="Helical" evidence="7">
    <location>
        <begin position="139"/>
        <end position="158"/>
    </location>
</feature>
<evidence type="ECO:0000256" key="4">
    <source>
        <dbReference type="ARBA" id="ARBA00022840"/>
    </source>
</evidence>
<sequence>MFKLRAVIHCPGFLHGTSCTCLAAVSLAIYQCDGAKPRQCGIRHWLNCFYQSAPYRNGGYQSAGVAGVSWIITAVDGSHSRIATGAHHFGASLRYRLRSEFIKRILDTHVERIEQLGSASLLAGLTSDVRNITIAFVRLPELVQGIILTIGSAAYLWMLSGKMLLVTAIWMAITIWGGFVLVARVYKHMATLRETEDKLYTDFQTVLEGRKELTLNRERAEYVFNNLYIPDAQEYRHHIIRADTFHLSAVNWSNIMMLGAIGLVFWMANSLGWADTNVAATYSLTLLFLRTPLLSAVGALPTLLTAQVAFNKLNKFALAPFKAEFPRPQAFPNWQTLELRNVTFSYQDNAFSVGPINLTIKRGELLFLIGGNGSGKSTLAMLLTGLYQPQSGEILLDGKPVSGEQPEDYRKLFSAVFTDVWLFDQLLGPEGKPANPQLVEKWLAQLKMAHKLELSNGRIVNLKLSKGQKKRVALCWRWQKNAILSCWMNGRRIRIHTSVVSFIRCCCR</sequence>
<evidence type="ECO:0000256" key="8">
    <source>
        <dbReference type="SAM" id="SignalP"/>
    </source>
</evidence>
<dbReference type="GO" id="GO:0005524">
    <property type="term" value="F:ATP binding"/>
    <property type="evidence" value="ECO:0007669"/>
    <property type="project" value="UniProtKB-KW"/>
</dbReference>
<dbReference type="InterPro" id="IPR036640">
    <property type="entry name" value="ABC1_TM_sf"/>
</dbReference>
<organism evidence="10 11">
    <name type="scientific">Escherichia coli</name>
    <dbReference type="NCBI Taxonomy" id="562"/>
    <lineage>
        <taxon>Bacteria</taxon>
        <taxon>Pseudomonadati</taxon>
        <taxon>Pseudomonadota</taxon>
        <taxon>Gammaproteobacteria</taxon>
        <taxon>Enterobacterales</taxon>
        <taxon>Enterobacteriaceae</taxon>
        <taxon>Escherichia</taxon>
    </lineage>
</organism>
<proteinExistence type="predicted"/>
<dbReference type="GO" id="GO:0140359">
    <property type="term" value="F:ABC-type transporter activity"/>
    <property type="evidence" value="ECO:0007669"/>
    <property type="project" value="InterPro"/>
</dbReference>
<dbReference type="SUPFAM" id="SSF90123">
    <property type="entry name" value="ABC transporter transmembrane region"/>
    <property type="match status" value="1"/>
</dbReference>
<dbReference type="PANTHER" id="PTHR24221:SF654">
    <property type="entry name" value="ATP-BINDING CASSETTE SUB-FAMILY B MEMBER 6"/>
    <property type="match status" value="1"/>
</dbReference>
<keyword evidence="2 7" id="KW-0812">Transmembrane</keyword>
<keyword evidence="6 7" id="KW-0472">Membrane</keyword>
<evidence type="ECO:0000259" key="9">
    <source>
        <dbReference type="PROSITE" id="PS50929"/>
    </source>
</evidence>
<keyword evidence="4" id="KW-0067">ATP-binding</keyword>
<keyword evidence="8" id="KW-0732">Signal</keyword>
<dbReference type="GO" id="GO:0034040">
    <property type="term" value="F:ATPase-coupled lipid transmembrane transporter activity"/>
    <property type="evidence" value="ECO:0007669"/>
    <property type="project" value="TreeGrafter"/>
</dbReference>
<feature type="domain" description="ABC transmembrane type-1" evidence="9">
    <location>
        <begin position="86"/>
        <end position="305"/>
    </location>
</feature>
<keyword evidence="3" id="KW-0547">Nucleotide-binding</keyword>
<evidence type="ECO:0000313" key="10">
    <source>
        <dbReference type="EMBL" id="STJ79703.1"/>
    </source>
</evidence>
<dbReference type="NCBIfam" id="NF007813">
    <property type="entry name" value="PRK10522.1"/>
    <property type="match status" value="1"/>
</dbReference>
<evidence type="ECO:0000256" key="1">
    <source>
        <dbReference type="ARBA" id="ARBA00004651"/>
    </source>
</evidence>
<dbReference type="Proteomes" id="UP000254785">
    <property type="component" value="Unassembled WGS sequence"/>
</dbReference>
<feature type="transmembrane region" description="Helical" evidence="7">
    <location>
        <begin position="164"/>
        <end position="183"/>
    </location>
</feature>
<evidence type="ECO:0000256" key="6">
    <source>
        <dbReference type="ARBA" id="ARBA00023136"/>
    </source>
</evidence>
<dbReference type="PANTHER" id="PTHR24221">
    <property type="entry name" value="ATP-BINDING CASSETTE SUB-FAMILY B"/>
    <property type="match status" value="1"/>
</dbReference>
<dbReference type="InterPro" id="IPR003593">
    <property type="entry name" value="AAA+_ATPase"/>
</dbReference>
<dbReference type="InterPro" id="IPR027417">
    <property type="entry name" value="P-loop_NTPase"/>
</dbReference>
<gene>
    <name evidence="10" type="primary">yojI</name>
    <name evidence="10" type="ORF">NCTC9117_02291</name>
</gene>
<feature type="signal peptide" evidence="8">
    <location>
        <begin position="1"/>
        <end position="23"/>
    </location>
</feature>
<protein>
    <submittedName>
        <fullName evidence="10">ABC transporter ATPase/permease</fullName>
    </submittedName>
</protein>
<feature type="transmembrane region" description="Helical" evidence="7">
    <location>
        <begin position="245"/>
        <end position="267"/>
    </location>
</feature>
<dbReference type="InterPro" id="IPR039421">
    <property type="entry name" value="Type_1_exporter"/>
</dbReference>
<dbReference type="Gene3D" id="1.20.1560.10">
    <property type="entry name" value="ABC transporter type 1, transmembrane domain"/>
    <property type="match status" value="1"/>
</dbReference>
<dbReference type="AlphaFoldDB" id="A0A376Y7Y2"/>
<dbReference type="GO" id="GO:0005886">
    <property type="term" value="C:plasma membrane"/>
    <property type="evidence" value="ECO:0007669"/>
    <property type="project" value="UniProtKB-SubCell"/>
</dbReference>
<dbReference type="InterPro" id="IPR003439">
    <property type="entry name" value="ABC_transporter-like_ATP-bd"/>
</dbReference>
<evidence type="ECO:0000313" key="11">
    <source>
        <dbReference type="Proteomes" id="UP000254785"/>
    </source>
</evidence>
<evidence type="ECO:0000256" key="3">
    <source>
        <dbReference type="ARBA" id="ARBA00022741"/>
    </source>
</evidence>